<reference evidence="3" key="1">
    <citation type="submission" date="2021-02" db="EMBL/GenBank/DDBJ databases">
        <authorList>
            <person name="Dougan E. K."/>
            <person name="Rhodes N."/>
            <person name="Thang M."/>
            <person name="Chan C."/>
        </authorList>
    </citation>
    <scope>NUCLEOTIDE SEQUENCE</scope>
</reference>
<protein>
    <submittedName>
        <fullName evidence="3">Uncharacterized protein</fullName>
    </submittedName>
</protein>
<dbReference type="GO" id="GO:0006020">
    <property type="term" value="P:inositol metabolic process"/>
    <property type="evidence" value="ECO:0007669"/>
    <property type="project" value="TreeGrafter"/>
</dbReference>
<dbReference type="InterPro" id="IPR037446">
    <property type="entry name" value="His_Pase_VIP1"/>
</dbReference>
<organism evidence="3 4">
    <name type="scientific">Polarella glacialis</name>
    <name type="common">Dinoflagellate</name>
    <dbReference type="NCBI Taxonomy" id="89957"/>
    <lineage>
        <taxon>Eukaryota</taxon>
        <taxon>Sar</taxon>
        <taxon>Alveolata</taxon>
        <taxon>Dinophyceae</taxon>
        <taxon>Suessiales</taxon>
        <taxon>Suessiaceae</taxon>
        <taxon>Polarella</taxon>
    </lineage>
</organism>
<comment type="catalytic activity">
    <reaction evidence="2">
        <text>1D-myo-inositol hexakisphosphate + ATP = 1-diphospho-1D-myo-inositol 2,3,4,5,6-pentakisphosphate + ADP</text>
        <dbReference type="Rhea" id="RHEA:37459"/>
        <dbReference type="ChEBI" id="CHEBI:30616"/>
        <dbReference type="ChEBI" id="CHEBI:58130"/>
        <dbReference type="ChEBI" id="CHEBI:74946"/>
        <dbReference type="ChEBI" id="CHEBI:456216"/>
        <dbReference type="EC" id="2.7.4.24"/>
    </reaction>
    <physiologicalReaction direction="left-to-right" evidence="2">
        <dbReference type="Rhea" id="RHEA:37460"/>
    </physiologicalReaction>
</comment>
<dbReference type="GO" id="GO:0033857">
    <property type="term" value="F:5-diphosphoinositol pentakisphosphate 1-kinase activity"/>
    <property type="evidence" value="ECO:0007669"/>
    <property type="project" value="TreeGrafter"/>
</dbReference>
<comment type="catalytic activity">
    <reaction evidence="1">
        <text>5-diphospho-1D-myo-inositol 1,2,3,4,6-pentakisphosphate + ATP + H(+) = 1,5-bis(diphospho)-1D-myo-inositol 2,3,4,6-tetrakisphosphate + ADP</text>
        <dbReference type="Rhea" id="RHEA:10276"/>
        <dbReference type="ChEBI" id="CHEBI:15378"/>
        <dbReference type="ChEBI" id="CHEBI:30616"/>
        <dbReference type="ChEBI" id="CHEBI:58628"/>
        <dbReference type="ChEBI" id="CHEBI:77983"/>
        <dbReference type="ChEBI" id="CHEBI:456216"/>
        <dbReference type="EC" id="2.7.4.24"/>
    </reaction>
    <physiologicalReaction direction="left-to-right" evidence="1">
        <dbReference type="Rhea" id="RHEA:10277"/>
    </physiologicalReaction>
</comment>
<accession>A0A813HWW1</accession>
<dbReference type="EMBL" id="CAJNNV010033075">
    <property type="protein sequence ID" value="CAE8642024.1"/>
    <property type="molecule type" value="Genomic_DNA"/>
</dbReference>
<evidence type="ECO:0000256" key="2">
    <source>
        <dbReference type="ARBA" id="ARBA00034629"/>
    </source>
</evidence>
<dbReference type="OrthoDB" id="492717at2759"/>
<evidence type="ECO:0000313" key="3">
    <source>
        <dbReference type="EMBL" id="CAE8642024.1"/>
    </source>
</evidence>
<name>A0A813HWW1_POLGL</name>
<evidence type="ECO:0000313" key="4">
    <source>
        <dbReference type="Proteomes" id="UP000654075"/>
    </source>
</evidence>
<sequence length="267" mass="29988">DAPIVSPSERDEGIFSAVSGVSGDKGKKKLMRLTSSVREELTKALRDSSDWHPRLSDEVGKLTDVKHTKIVRSRIYVTSASTMHSLFNILRHGQCASGDQEIVSDLGHVIDLNYLTHIVFRCYERDCVAEERAAKRVEVTTDEVEFRDTEHEACSPPAWNERLKSHEKARYRVEISISPGVQVFKGKQHVQWPRGSELCEVEVLTTVLVFGPGIREMKENCMVAPLEIIGKSVELEKVEKFLTEVIKEYGASNEDDETADEKGSDAN</sequence>
<proteinExistence type="predicted"/>
<dbReference type="Proteomes" id="UP000654075">
    <property type="component" value="Unassembled WGS sequence"/>
</dbReference>
<feature type="non-terminal residue" evidence="3">
    <location>
        <position position="1"/>
    </location>
</feature>
<dbReference type="AlphaFoldDB" id="A0A813HWW1"/>
<comment type="caution">
    <text evidence="3">The sequence shown here is derived from an EMBL/GenBank/DDBJ whole genome shotgun (WGS) entry which is preliminary data.</text>
</comment>
<dbReference type="GO" id="GO:0000828">
    <property type="term" value="F:inositol hexakisphosphate kinase activity"/>
    <property type="evidence" value="ECO:0007669"/>
    <property type="project" value="TreeGrafter"/>
</dbReference>
<evidence type="ECO:0000256" key="1">
    <source>
        <dbReference type="ARBA" id="ARBA00033696"/>
    </source>
</evidence>
<dbReference type="GO" id="GO:0032958">
    <property type="term" value="P:inositol phosphate biosynthetic process"/>
    <property type="evidence" value="ECO:0007669"/>
    <property type="project" value="TreeGrafter"/>
</dbReference>
<gene>
    <name evidence="3" type="ORF">PGLA1383_LOCUS56576</name>
</gene>
<dbReference type="PANTHER" id="PTHR12750">
    <property type="entry name" value="DIPHOSPHOINOSITOL PENTAKISPHOSPHATE KINASE"/>
    <property type="match status" value="1"/>
</dbReference>
<keyword evidence="4" id="KW-1185">Reference proteome</keyword>
<dbReference type="PANTHER" id="PTHR12750:SF9">
    <property type="entry name" value="INOSITOL HEXAKISPHOSPHATE AND DIPHOSPHOINOSITOL-PENTAKISPHOSPHATE KINASE"/>
    <property type="match status" value="1"/>
</dbReference>